<evidence type="ECO:0000313" key="1">
    <source>
        <dbReference type="EnsemblPlants" id="AVESA.00010b.r2.3DG0564120.4.CDS"/>
    </source>
</evidence>
<accession>A0ACD5W4J7</accession>
<name>A0ACD5W4J7_AVESA</name>
<dbReference type="Proteomes" id="UP001732700">
    <property type="component" value="Chromosome 3D"/>
</dbReference>
<evidence type="ECO:0000313" key="2">
    <source>
        <dbReference type="Proteomes" id="UP001732700"/>
    </source>
</evidence>
<reference evidence="1" key="1">
    <citation type="submission" date="2021-05" db="EMBL/GenBank/DDBJ databases">
        <authorList>
            <person name="Scholz U."/>
            <person name="Mascher M."/>
            <person name="Fiebig A."/>
        </authorList>
    </citation>
    <scope>NUCLEOTIDE SEQUENCE [LARGE SCALE GENOMIC DNA]</scope>
</reference>
<protein>
    <submittedName>
        <fullName evidence="1">Uncharacterized protein</fullName>
    </submittedName>
</protein>
<keyword evidence="2" id="KW-1185">Reference proteome</keyword>
<dbReference type="EnsemblPlants" id="AVESA.00010b.r2.3DG0564120.4">
    <property type="protein sequence ID" value="AVESA.00010b.r2.3DG0564120.4.CDS"/>
    <property type="gene ID" value="AVESA.00010b.r2.3DG0564120"/>
</dbReference>
<reference evidence="1" key="2">
    <citation type="submission" date="2025-09" db="UniProtKB">
        <authorList>
            <consortium name="EnsemblPlants"/>
        </authorList>
    </citation>
    <scope>IDENTIFICATION</scope>
</reference>
<proteinExistence type="predicted"/>
<organism evidence="1 2">
    <name type="scientific">Avena sativa</name>
    <name type="common">Oat</name>
    <dbReference type="NCBI Taxonomy" id="4498"/>
    <lineage>
        <taxon>Eukaryota</taxon>
        <taxon>Viridiplantae</taxon>
        <taxon>Streptophyta</taxon>
        <taxon>Embryophyta</taxon>
        <taxon>Tracheophyta</taxon>
        <taxon>Spermatophyta</taxon>
        <taxon>Magnoliopsida</taxon>
        <taxon>Liliopsida</taxon>
        <taxon>Poales</taxon>
        <taxon>Poaceae</taxon>
        <taxon>BOP clade</taxon>
        <taxon>Pooideae</taxon>
        <taxon>Poodae</taxon>
        <taxon>Poeae</taxon>
        <taxon>Poeae Chloroplast Group 1 (Aveneae type)</taxon>
        <taxon>Aveninae</taxon>
        <taxon>Avena</taxon>
    </lineage>
</organism>
<sequence length="349" mass="39496">MQVRDDMGLPLSHYFIYTGHNSYLTGNQLSSGCSEVPIAKALLDGVRVIELDLWPNAAKDDVEVLHGRTWTSPVELGRCLDAIKEHAFVSSPYPVILTLEDHLTPHLQAKVAKMIKETFGDTLHLSESETMTEFPSPEDLKGKIIVSTKPPKEYLQTKSNKEESQNGDTEEDSVWGEEIPDNKALMDVGREVSDQDTKRYVKEEEDMEKLAQVGVNMEYKRLIAISLTRRKHDMDEDLKVDPNKVSRMSLGETAYEKATTTHGAKIIKLTKTGVTFTQVYTEELASDFPSDDTHYVLQLQSTDGLEVWSSNGCSKHAGPWKETMVDSRDVSSKWWLRLREKAQFSDELR</sequence>